<reference evidence="1 2" key="1">
    <citation type="journal article" date="2019" name="Sci. Rep.">
        <title>Orb-weaving spider Araneus ventricosus genome elucidates the spidroin gene catalogue.</title>
        <authorList>
            <person name="Kono N."/>
            <person name="Nakamura H."/>
            <person name="Ohtoshi R."/>
            <person name="Moran D.A.P."/>
            <person name="Shinohara A."/>
            <person name="Yoshida Y."/>
            <person name="Fujiwara M."/>
            <person name="Mori M."/>
            <person name="Tomita M."/>
            <person name="Arakawa K."/>
        </authorList>
    </citation>
    <scope>NUCLEOTIDE SEQUENCE [LARGE SCALE GENOMIC DNA]</scope>
</reference>
<evidence type="ECO:0000313" key="1">
    <source>
        <dbReference type="EMBL" id="GBN44268.1"/>
    </source>
</evidence>
<dbReference type="EMBL" id="BGPR01010105">
    <property type="protein sequence ID" value="GBN44268.1"/>
    <property type="molecule type" value="Genomic_DNA"/>
</dbReference>
<dbReference type="Proteomes" id="UP000499080">
    <property type="component" value="Unassembled WGS sequence"/>
</dbReference>
<evidence type="ECO:0000313" key="2">
    <source>
        <dbReference type="Proteomes" id="UP000499080"/>
    </source>
</evidence>
<gene>
    <name evidence="1" type="ORF">AVEN_100370_1</name>
</gene>
<keyword evidence="2" id="KW-1185">Reference proteome</keyword>
<proteinExistence type="predicted"/>
<sequence length="144" mass="16875">MRYQRGFKGFKLPNRVFEHIGSLCNGRRLYIEKLVPNIIEATIMTGHATGENVFNPRIPIIPLDPCSFKFRHEYQQSTRIILKSCWTRSSQGMFFSWSTVYVLLKSWKSRHSVHSSYKRKNSERCLSRSSVTKHFKQGKMTSVL</sequence>
<name>A0A4Y2NXI5_ARAVE</name>
<accession>A0A4Y2NXI5</accession>
<comment type="caution">
    <text evidence="1">The sequence shown here is derived from an EMBL/GenBank/DDBJ whole genome shotgun (WGS) entry which is preliminary data.</text>
</comment>
<dbReference type="AlphaFoldDB" id="A0A4Y2NXI5"/>
<organism evidence="1 2">
    <name type="scientific">Araneus ventricosus</name>
    <name type="common">Orbweaver spider</name>
    <name type="synonym">Epeira ventricosa</name>
    <dbReference type="NCBI Taxonomy" id="182803"/>
    <lineage>
        <taxon>Eukaryota</taxon>
        <taxon>Metazoa</taxon>
        <taxon>Ecdysozoa</taxon>
        <taxon>Arthropoda</taxon>
        <taxon>Chelicerata</taxon>
        <taxon>Arachnida</taxon>
        <taxon>Araneae</taxon>
        <taxon>Araneomorphae</taxon>
        <taxon>Entelegynae</taxon>
        <taxon>Araneoidea</taxon>
        <taxon>Araneidae</taxon>
        <taxon>Araneus</taxon>
    </lineage>
</organism>
<protein>
    <submittedName>
        <fullName evidence="1">Uncharacterized protein</fullName>
    </submittedName>
</protein>